<dbReference type="AlphaFoldDB" id="A0A087HL45"/>
<dbReference type="Proteomes" id="UP000029120">
    <property type="component" value="Chromosome 1"/>
</dbReference>
<accession>A0A087HL45</accession>
<organism evidence="2 3">
    <name type="scientific">Arabis alpina</name>
    <name type="common">Alpine rock-cress</name>
    <dbReference type="NCBI Taxonomy" id="50452"/>
    <lineage>
        <taxon>Eukaryota</taxon>
        <taxon>Viridiplantae</taxon>
        <taxon>Streptophyta</taxon>
        <taxon>Embryophyta</taxon>
        <taxon>Tracheophyta</taxon>
        <taxon>Spermatophyta</taxon>
        <taxon>Magnoliopsida</taxon>
        <taxon>eudicotyledons</taxon>
        <taxon>Gunneridae</taxon>
        <taxon>Pentapetalae</taxon>
        <taxon>rosids</taxon>
        <taxon>malvids</taxon>
        <taxon>Brassicales</taxon>
        <taxon>Brassicaceae</taxon>
        <taxon>Arabideae</taxon>
        <taxon>Arabis</taxon>
    </lineage>
</organism>
<dbReference type="EMBL" id="CM002869">
    <property type="protein sequence ID" value="KFK42847.1"/>
    <property type="molecule type" value="Genomic_DNA"/>
</dbReference>
<evidence type="ECO:0000256" key="1">
    <source>
        <dbReference type="SAM" id="MobiDB-lite"/>
    </source>
</evidence>
<dbReference type="OrthoDB" id="10505437at2759"/>
<feature type="region of interest" description="Disordered" evidence="1">
    <location>
        <begin position="77"/>
        <end position="113"/>
    </location>
</feature>
<evidence type="ECO:0000313" key="2">
    <source>
        <dbReference type="EMBL" id="KFK42847.1"/>
    </source>
</evidence>
<protein>
    <submittedName>
        <fullName evidence="2">Uncharacterized protein</fullName>
    </submittedName>
</protein>
<reference evidence="3" key="1">
    <citation type="journal article" date="2015" name="Nat. Plants">
        <title>Genome expansion of Arabis alpina linked with retrotransposition and reduced symmetric DNA methylation.</title>
        <authorList>
            <person name="Willing E.M."/>
            <person name="Rawat V."/>
            <person name="Mandakova T."/>
            <person name="Maumus F."/>
            <person name="James G.V."/>
            <person name="Nordstroem K.J."/>
            <person name="Becker C."/>
            <person name="Warthmann N."/>
            <person name="Chica C."/>
            <person name="Szarzynska B."/>
            <person name="Zytnicki M."/>
            <person name="Albani M.C."/>
            <person name="Kiefer C."/>
            <person name="Bergonzi S."/>
            <person name="Castaings L."/>
            <person name="Mateos J.L."/>
            <person name="Berns M.C."/>
            <person name="Bujdoso N."/>
            <person name="Piofczyk T."/>
            <person name="de Lorenzo L."/>
            <person name="Barrero-Sicilia C."/>
            <person name="Mateos I."/>
            <person name="Piednoel M."/>
            <person name="Hagmann J."/>
            <person name="Chen-Min-Tao R."/>
            <person name="Iglesias-Fernandez R."/>
            <person name="Schuster S.C."/>
            <person name="Alonso-Blanco C."/>
            <person name="Roudier F."/>
            <person name="Carbonero P."/>
            <person name="Paz-Ares J."/>
            <person name="Davis S.J."/>
            <person name="Pecinka A."/>
            <person name="Quesneville H."/>
            <person name="Colot V."/>
            <person name="Lysak M.A."/>
            <person name="Weigel D."/>
            <person name="Coupland G."/>
            <person name="Schneeberger K."/>
        </authorList>
    </citation>
    <scope>NUCLEOTIDE SEQUENCE [LARGE SCALE GENOMIC DNA]</scope>
    <source>
        <strain evidence="3">cv. Pajares</strain>
    </source>
</reference>
<sequence>MLRSNNLLTKSKALARSIELQRREGLIKHISAVKLRAEIEQMDKVVDKGDEELYNKLDEKEDDAFPDTYAQGEDGEILAQVEPSEIDDVDWDSETEFGDDTDLTQNKIKRCTS</sequence>
<proteinExistence type="predicted"/>
<feature type="compositionally biased region" description="Acidic residues" evidence="1">
    <location>
        <begin position="84"/>
        <end position="102"/>
    </location>
</feature>
<gene>
    <name evidence="2" type="ordered locus">AALP_Aa1g047000</name>
</gene>
<name>A0A087HL45_ARAAL</name>
<dbReference type="eggNOG" id="KOG1990">
    <property type="taxonomic scope" value="Eukaryota"/>
</dbReference>
<dbReference type="Gramene" id="KFK42847">
    <property type="protein sequence ID" value="KFK42847"/>
    <property type="gene ID" value="AALP_AA1G047000"/>
</dbReference>
<keyword evidence="3" id="KW-1185">Reference proteome</keyword>
<evidence type="ECO:0000313" key="3">
    <source>
        <dbReference type="Proteomes" id="UP000029120"/>
    </source>
</evidence>